<dbReference type="HAMAP" id="MF_01895">
    <property type="entry name" value="RNase_R"/>
    <property type="match status" value="1"/>
</dbReference>
<dbReference type="GO" id="GO:0006402">
    <property type="term" value="P:mRNA catabolic process"/>
    <property type="evidence" value="ECO:0007669"/>
    <property type="project" value="TreeGrafter"/>
</dbReference>
<evidence type="ECO:0000256" key="7">
    <source>
        <dbReference type="ARBA" id="ARBA00022884"/>
    </source>
</evidence>
<sequence length="734" mass="81843">MSRKRYPEKRGKERPADQQRRQDGENPLFGRLLAFLRKQQEPSSLKTILKGLAVAEHEQQSVKEALASLEQAGRLRRNRQCWQAAGGESTVRARLSLTAKGFGFAVLEGNVARQQKDIFIAASALNGAGHGDTVQVQLISRSSERPEGEVVEIEKRAFTHICGIYMGDRNLGTVTPDSDKLPFTVRVKRNDSLDAEDGQAVLVEIIDYGTPQRQPLGRVVEILGQPDTPQVQIRMAIQQFTLPRSFPAEVQAAAETLEPLTEAVGSRKDLRYLRHVTIDGATAKDFDDAVCVQKTQQGYRLFVSIADVSHYVQPGSAIDVEAFQRGTSVYLPNMVLPMLPERLSNDLCSLVPDQDRPAFTAIIDFDQQGKRIGAKFTKSLIRSHCRFTYDTVNELIYLRELKARTAHKAHLPMLEKAKELASLLAEQRTQRGSLGFNIPEADICLVDGKIASVSRLKRNQAHLLVEEFMLAANEAVAEHLDQAQMPVLFRVHENPSPEKVKDFVETAASMGLELPRSSISPAWFAAVLAKTKNTPAEYVVNNLLLRTMQRARYTPENLGHFGLAAEYYLHFTSPIRRYPDLVAHRVLQNLLAKQKAPAKVLPDGEELEAAGAFLSGRERVAVETERDVQARLAALFLRDRVTEQFDAVISGVTAFGMFVELVECLISGAVPVKDMVDDWYRHDSTGHCLVGERTGRIYRLGDLIKVQLVQVDMLSRKLTFAVAQSPPPTRARKK</sequence>
<dbReference type="PANTHER" id="PTHR23355:SF9">
    <property type="entry name" value="DIS3-LIKE EXONUCLEASE 2"/>
    <property type="match status" value="1"/>
</dbReference>
<evidence type="ECO:0000259" key="10">
    <source>
        <dbReference type="PROSITE" id="PS50126"/>
    </source>
</evidence>
<reference evidence="11" key="1">
    <citation type="submission" date="2017-07" db="EMBL/GenBank/DDBJ databases">
        <title>The cable genome - Insights into the physiology and evolution of filamentous bacteria capable of sulfide oxidation via long distance electron transfer.</title>
        <authorList>
            <person name="Thorup C."/>
            <person name="Bjerg J.T."/>
            <person name="Schreiber L."/>
            <person name="Nielsen L.P."/>
            <person name="Kjeldsen K.U."/>
            <person name="Boesen T."/>
            <person name="Boggild A."/>
            <person name="Meysman F."/>
            <person name="Geelhoed J."/>
            <person name="Schramm A."/>
        </authorList>
    </citation>
    <scope>NUCLEOTIDE SEQUENCE [LARGE SCALE GENOMIC DNA]</scope>
    <source>
        <strain evidence="11">GS</strain>
    </source>
</reference>
<dbReference type="SUPFAM" id="SSF50249">
    <property type="entry name" value="Nucleic acid-binding proteins"/>
    <property type="match status" value="3"/>
</dbReference>
<dbReference type="PANTHER" id="PTHR23355">
    <property type="entry name" value="RIBONUCLEASE"/>
    <property type="match status" value="1"/>
</dbReference>
<protein>
    <recommendedName>
        <fullName evidence="8">Ribonuclease R</fullName>
        <shortName evidence="8">RNase R</shortName>
        <ecNumber evidence="8">3.1.13.1</ecNumber>
    </recommendedName>
</protein>
<dbReference type="InterPro" id="IPR004476">
    <property type="entry name" value="RNase_II/RNase_R"/>
</dbReference>
<keyword evidence="3 8" id="KW-0963">Cytoplasm</keyword>
<keyword evidence="4 8" id="KW-0540">Nuclease</keyword>
<dbReference type="SMART" id="SM00316">
    <property type="entry name" value="S1"/>
    <property type="match status" value="1"/>
</dbReference>
<comment type="caution">
    <text evidence="11">The sequence shown here is derived from an EMBL/GenBank/DDBJ whole genome shotgun (WGS) entry which is preliminary data.</text>
</comment>
<evidence type="ECO:0000313" key="11">
    <source>
        <dbReference type="EMBL" id="TAA75130.1"/>
    </source>
</evidence>
<dbReference type="InterPro" id="IPR050180">
    <property type="entry name" value="RNR_Ribonuclease"/>
</dbReference>
<keyword evidence="12" id="KW-1185">Reference proteome</keyword>
<dbReference type="InterPro" id="IPR003029">
    <property type="entry name" value="S1_domain"/>
</dbReference>
<comment type="subcellular location">
    <subcellularLocation>
        <location evidence="2 8">Cytoplasm</location>
    </subcellularLocation>
</comment>
<dbReference type="Gene3D" id="2.40.50.140">
    <property type="entry name" value="Nucleic acid-binding proteins"/>
    <property type="match status" value="2"/>
</dbReference>
<dbReference type="GO" id="GO:0005829">
    <property type="term" value="C:cytosol"/>
    <property type="evidence" value="ECO:0007669"/>
    <property type="project" value="TreeGrafter"/>
</dbReference>
<feature type="domain" description="S1 motif" evidence="10">
    <location>
        <begin position="642"/>
        <end position="723"/>
    </location>
</feature>
<dbReference type="Proteomes" id="UP000316238">
    <property type="component" value="Unassembled WGS sequence"/>
</dbReference>
<gene>
    <name evidence="8" type="primary">rnr</name>
    <name evidence="11" type="ORF">CDV28_11156</name>
</gene>
<comment type="catalytic activity">
    <reaction evidence="1 8">
        <text>Exonucleolytic cleavage in the 3'- to 5'-direction to yield nucleoside 5'-phosphates.</text>
        <dbReference type="EC" id="3.1.13.1"/>
    </reaction>
</comment>
<dbReference type="InterPro" id="IPR013223">
    <property type="entry name" value="RNase_B_OB_dom"/>
</dbReference>
<dbReference type="Pfam" id="PF08206">
    <property type="entry name" value="OB_RNB"/>
    <property type="match status" value="1"/>
</dbReference>
<dbReference type="EMBL" id="NQJD01000011">
    <property type="protein sequence ID" value="TAA75130.1"/>
    <property type="molecule type" value="Genomic_DNA"/>
</dbReference>
<dbReference type="EC" id="3.1.13.1" evidence="8"/>
<evidence type="ECO:0000256" key="5">
    <source>
        <dbReference type="ARBA" id="ARBA00022801"/>
    </source>
</evidence>
<dbReference type="InterPro" id="IPR012340">
    <property type="entry name" value="NA-bd_OB-fold"/>
</dbReference>
<evidence type="ECO:0000256" key="2">
    <source>
        <dbReference type="ARBA" id="ARBA00004496"/>
    </source>
</evidence>
<dbReference type="CDD" id="cd04471">
    <property type="entry name" value="S1_RNase_R"/>
    <property type="match status" value="1"/>
</dbReference>
<keyword evidence="6 8" id="KW-0269">Exonuclease</keyword>
<keyword evidence="5 8" id="KW-0378">Hydrolase</keyword>
<dbReference type="NCBIfam" id="TIGR00358">
    <property type="entry name" value="3_prime_RNase"/>
    <property type="match status" value="1"/>
</dbReference>
<comment type="similarity">
    <text evidence="8">Belongs to the RNR ribonuclease family. RNase R subfamily.</text>
</comment>
<name>A0A521G285_9BACT</name>
<dbReference type="InterPro" id="IPR022966">
    <property type="entry name" value="RNase_II/R_CS"/>
</dbReference>
<dbReference type="InterPro" id="IPR011805">
    <property type="entry name" value="RNase_R"/>
</dbReference>
<evidence type="ECO:0000256" key="1">
    <source>
        <dbReference type="ARBA" id="ARBA00001849"/>
    </source>
</evidence>
<proteinExistence type="inferred from homology"/>
<dbReference type="GO" id="GO:0008859">
    <property type="term" value="F:exoribonuclease II activity"/>
    <property type="evidence" value="ECO:0007669"/>
    <property type="project" value="UniProtKB-UniRule"/>
</dbReference>
<dbReference type="SMART" id="SM00357">
    <property type="entry name" value="CSP"/>
    <property type="match status" value="1"/>
</dbReference>
<dbReference type="Pfam" id="PF17876">
    <property type="entry name" value="CSD2"/>
    <property type="match status" value="1"/>
</dbReference>
<evidence type="ECO:0000256" key="8">
    <source>
        <dbReference type="HAMAP-Rule" id="MF_01895"/>
    </source>
</evidence>
<dbReference type="PROSITE" id="PS50126">
    <property type="entry name" value="S1"/>
    <property type="match status" value="1"/>
</dbReference>
<dbReference type="NCBIfam" id="TIGR02063">
    <property type="entry name" value="RNase_R"/>
    <property type="match status" value="1"/>
</dbReference>
<dbReference type="GO" id="GO:0003723">
    <property type="term" value="F:RNA binding"/>
    <property type="evidence" value="ECO:0007669"/>
    <property type="project" value="UniProtKB-UniRule"/>
</dbReference>
<evidence type="ECO:0000256" key="4">
    <source>
        <dbReference type="ARBA" id="ARBA00022722"/>
    </source>
</evidence>
<comment type="function">
    <text evidence="8">3'-5' exoribonuclease that releases 5'-nucleoside monophosphates and is involved in maturation of structured RNAs.</text>
</comment>
<dbReference type="InterPro" id="IPR011129">
    <property type="entry name" value="CSD"/>
</dbReference>
<keyword evidence="7 8" id="KW-0694">RNA-binding</keyword>
<organism evidence="11 12">
    <name type="scientific">Candidatus Electronema aureum</name>
    <dbReference type="NCBI Taxonomy" id="2005002"/>
    <lineage>
        <taxon>Bacteria</taxon>
        <taxon>Pseudomonadati</taxon>
        <taxon>Thermodesulfobacteriota</taxon>
        <taxon>Desulfobulbia</taxon>
        <taxon>Desulfobulbales</taxon>
        <taxon>Desulfobulbaceae</taxon>
        <taxon>Candidatus Electronema</taxon>
    </lineage>
</organism>
<feature type="compositionally biased region" description="Basic and acidic residues" evidence="9">
    <location>
        <begin position="8"/>
        <end position="24"/>
    </location>
</feature>
<dbReference type="InterPro" id="IPR001900">
    <property type="entry name" value="RNase_II/R"/>
</dbReference>
<evidence type="ECO:0000256" key="3">
    <source>
        <dbReference type="ARBA" id="ARBA00022490"/>
    </source>
</evidence>
<accession>A0A521G285</accession>
<dbReference type="AlphaFoldDB" id="A0A521G285"/>
<dbReference type="Pfam" id="PF00575">
    <property type="entry name" value="S1"/>
    <property type="match status" value="1"/>
</dbReference>
<dbReference type="PROSITE" id="PS01175">
    <property type="entry name" value="RIBONUCLEASE_II"/>
    <property type="match status" value="1"/>
</dbReference>
<dbReference type="InterPro" id="IPR040476">
    <property type="entry name" value="CSD2"/>
</dbReference>
<evidence type="ECO:0000256" key="9">
    <source>
        <dbReference type="SAM" id="MobiDB-lite"/>
    </source>
</evidence>
<dbReference type="Pfam" id="PF00773">
    <property type="entry name" value="RNB"/>
    <property type="match status" value="1"/>
</dbReference>
<dbReference type="SMART" id="SM00955">
    <property type="entry name" value="RNB"/>
    <property type="match status" value="1"/>
</dbReference>
<feature type="region of interest" description="Disordered" evidence="9">
    <location>
        <begin position="1"/>
        <end position="26"/>
    </location>
</feature>
<evidence type="ECO:0000256" key="6">
    <source>
        <dbReference type="ARBA" id="ARBA00022839"/>
    </source>
</evidence>
<evidence type="ECO:0000313" key="12">
    <source>
        <dbReference type="Proteomes" id="UP000316238"/>
    </source>
</evidence>